<feature type="region of interest" description="Disordered" evidence="1">
    <location>
        <begin position="65"/>
        <end position="100"/>
    </location>
</feature>
<dbReference type="AlphaFoldDB" id="A0A8J9SN82"/>
<gene>
    <name evidence="3" type="ORF">PTTT1_LOCUS26156</name>
</gene>
<dbReference type="Pfam" id="PF00170">
    <property type="entry name" value="bZIP_1"/>
    <property type="match status" value="1"/>
</dbReference>
<dbReference type="PROSITE" id="PS00036">
    <property type="entry name" value="BZIP_BASIC"/>
    <property type="match status" value="1"/>
</dbReference>
<evidence type="ECO:0000313" key="3">
    <source>
        <dbReference type="EMBL" id="CAG9284506.1"/>
    </source>
</evidence>
<sequence>MPKAREIRLEQNRKAARESRRRKKVMIEELQRSVIFFSRANGTLKQQNDELTRLLMQAQTQVTVSSTASNSTLSSDQPNDQSHQVNRKTENAEKTNSEQVQAQAVATQAVYESQGFPAAAARAAALTMSGNNLAPNTAPAPANTIQQALPAMQPGATMQAMANFQQAAAAAMQSAMGQMQSIPGVNMSQLAAAPVGANAQQAYTDTMTALAMQQAAAAAAASGQQFVMAGGVPFMHPMLAWQQQVQNQASPPVITQQQMAANSTPKQDN</sequence>
<organism evidence="3">
    <name type="scientific">Phaeodactylum tricornutum</name>
    <name type="common">Diatom</name>
    <dbReference type="NCBI Taxonomy" id="2850"/>
    <lineage>
        <taxon>Eukaryota</taxon>
        <taxon>Sar</taxon>
        <taxon>Stramenopiles</taxon>
        <taxon>Ochrophyta</taxon>
        <taxon>Bacillariophyta</taxon>
        <taxon>Bacillariophyceae</taxon>
        <taxon>Bacillariophycidae</taxon>
        <taxon>Naviculales</taxon>
        <taxon>Phaeodactylaceae</taxon>
        <taxon>Phaeodactylum</taxon>
    </lineage>
</organism>
<dbReference type="Proteomes" id="UP000836788">
    <property type="component" value="Chromosome 2"/>
</dbReference>
<evidence type="ECO:0000259" key="2">
    <source>
        <dbReference type="PROSITE" id="PS50217"/>
    </source>
</evidence>
<feature type="compositionally biased region" description="Basic and acidic residues" evidence="1">
    <location>
        <begin position="87"/>
        <end position="96"/>
    </location>
</feature>
<dbReference type="SMART" id="SM00338">
    <property type="entry name" value="BRLZ"/>
    <property type="match status" value="1"/>
</dbReference>
<dbReference type="PROSITE" id="PS50217">
    <property type="entry name" value="BZIP"/>
    <property type="match status" value="1"/>
</dbReference>
<feature type="compositionally biased region" description="Basic and acidic residues" evidence="1">
    <location>
        <begin position="1"/>
        <end position="18"/>
    </location>
</feature>
<reference evidence="3" key="1">
    <citation type="submission" date="2022-02" db="EMBL/GenBank/DDBJ databases">
        <authorList>
            <person name="Giguere J D."/>
        </authorList>
    </citation>
    <scope>NUCLEOTIDE SEQUENCE</scope>
    <source>
        <strain evidence="3">CCAP 1055/1</strain>
    </source>
</reference>
<feature type="region of interest" description="Disordered" evidence="1">
    <location>
        <begin position="246"/>
        <end position="269"/>
    </location>
</feature>
<dbReference type="InterPro" id="IPR004827">
    <property type="entry name" value="bZIP"/>
</dbReference>
<dbReference type="InterPro" id="IPR046347">
    <property type="entry name" value="bZIP_sf"/>
</dbReference>
<feature type="region of interest" description="Disordered" evidence="1">
    <location>
        <begin position="1"/>
        <end position="22"/>
    </location>
</feature>
<protein>
    <recommendedName>
        <fullName evidence="2">BZIP domain-containing protein</fullName>
    </recommendedName>
</protein>
<dbReference type="SUPFAM" id="SSF57959">
    <property type="entry name" value="Leucine zipper domain"/>
    <property type="match status" value="1"/>
</dbReference>
<proteinExistence type="predicted"/>
<feature type="compositionally biased region" description="Low complexity" evidence="1">
    <location>
        <begin position="65"/>
        <end position="77"/>
    </location>
</feature>
<accession>A0A8J9SN82</accession>
<name>A0A8J9SN82_PHATR</name>
<dbReference type="EMBL" id="OU594943">
    <property type="protein sequence ID" value="CAG9284506.1"/>
    <property type="molecule type" value="Genomic_DNA"/>
</dbReference>
<dbReference type="GO" id="GO:0003700">
    <property type="term" value="F:DNA-binding transcription factor activity"/>
    <property type="evidence" value="ECO:0007669"/>
    <property type="project" value="InterPro"/>
</dbReference>
<feature type="domain" description="BZIP" evidence="2">
    <location>
        <begin position="2"/>
        <end position="53"/>
    </location>
</feature>
<evidence type="ECO:0000256" key="1">
    <source>
        <dbReference type="SAM" id="MobiDB-lite"/>
    </source>
</evidence>
<dbReference type="Gene3D" id="1.20.5.170">
    <property type="match status" value="1"/>
</dbReference>